<name>A0A1H9EV48_9BACI</name>
<sequence length="26" mass="2865">TGAKVKQGVVDEAVPNDLEIKWLRKA</sequence>
<gene>
    <name evidence="1" type="ORF">SAMN05216232_2160</name>
</gene>
<dbReference type="Proteomes" id="UP000198733">
    <property type="component" value="Unassembled WGS sequence"/>
</dbReference>
<feature type="non-terminal residue" evidence="1">
    <location>
        <position position="1"/>
    </location>
</feature>
<accession>A0A1H9EV48</accession>
<reference evidence="1 2" key="1">
    <citation type="submission" date="2016-10" db="EMBL/GenBank/DDBJ databases">
        <authorList>
            <person name="Varghese N."/>
            <person name="Submissions S."/>
        </authorList>
    </citation>
    <scope>NUCLEOTIDE SEQUENCE [LARGE SCALE GENOMIC DNA]</scope>
    <source>
        <strain evidence="1 2">CGMCC 1.7734</strain>
    </source>
</reference>
<keyword evidence="2" id="KW-1185">Reference proteome</keyword>
<evidence type="ECO:0000313" key="1">
    <source>
        <dbReference type="EMBL" id="SEQ29457.1"/>
    </source>
</evidence>
<evidence type="ECO:0000313" key="2">
    <source>
        <dbReference type="Proteomes" id="UP000198733"/>
    </source>
</evidence>
<protein>
    <submittedName>
        <fullName evidence="1">Uncharacterized protein</fullName>
    </submittedName>
</protein>
<proteinExistence type="predicted"/>
<dbReference type="EMBL" id="FOEH01000002">
    <property type="protein sequence ID" value="SEQ29457.1"/>
    <property type="molecule type" value="Genomic_DNA"/>
</dbReference>
<organism evidence="1 2">
    <name type="scientific">Virgibacillus subterraneus</name>
    <dbReference type="NCBI Taxonomy" id="621109"/>
    <lineage>
        <taxon>Bacteria</taxon>
        <taxon>Bacillati</taxon>
        <taxon>Bacillota</taxon>
        <taxon>Bacilli</taxon>
        <taxon>Bacillales</taxon>
        <taxon>Bacillaceae</taxon>
        <taxon>Virgibacillus</taxon>
    </lineage>
</organism>
<comment type="caution">
    <text evidence="1">The sequence shown here is derived from an EMBL/GenBank/DDBJ whole genome shotgun (WGS) entry which is preliminary data.</text>
</comment>